<dbReference type="InterPro" id="IPR029061">
    <property type="entry name" value="THDP-binding"/>
</dbReference>
<sequence>MILDKVNSPSDLKNLSLNELNTLADEIRELIIKKVNTTGGHMGPNLGIIETTIALHYVFNSPVDKIVFDVSHQCYPHKILTGRKEGFTNPELYHKYTGYTAPEESMHDIFKVGHTSTSVSLATGLAKARDLTGGKENIIALIGDGSLSGGEALEGLDNAAVLDSNMIVVVNDNDMSIAENYGGLYKNLQELKDSDGKCECNFFKSLGFDYIYVAEGNNIEKLIEAFKRVKDTNHPVVVHLHTLKGHGLAVAEENKEAFHWILPGTLDKKEEPAPVQSENYVSITTDYILNKAEKDPSIIAISPATPGAYGFTPEFRKKLGKQYLDVGIAEEHAVAAASAMAKYGAKPILAILSSFVQRTYDQLSQDLCLNNSPVTILVHWGALSNGDATHLGSFDIPLICNIPNMVYLAPTSKEEYLKMLDWSVEQKDFPVAIRVPFGNFVSTGIEDNTDYSILNKFKVEEQGSEVAILGLGNFFHLAKDVKDELKAKTGINATLINPRFITGIDEELLNSLKDSHKVVITLEDGQVDGGFGEKISRYFGKSDIKVLNFGGKKEFTDRVPLEELYQRYHLTKELIVDDIKKCL</sequence>
<dbReference type="Pfam" id="PF02779">
    <property type="entry name" value="Transket_pyr"/>
    <property type="match status" value="1"/>
</dbReference>
<evidence type="ECO:0000256" key="9">
    <source>
        <dbReference type="ARBA" id="ARBA00022842"/>
    </source>
</evidence>
<feature type="domain" description="Transketolase-like pyrimidine-binding" evidence="13">
    <location>
        <begin position="278"/>
        <end position="443"/>
    </location>
</feature>
<dbReference type="EMBL" id="DVIU01000217">
    <property type="protein sequence ID" value="HIS37156.1"/>
    <property type="molecule type" value="Genomic_DNA"/>
</dbReference>
<keyword evidence="10" id="KW-0784">Thiamine biosynthesis</keyword>
<gene>
    <name evidence="14" type="ORF">IAC10_11110</name>
</gene>
<dbReference type="SUPFAM" id="SSF52518">
    <property type="entry name" value="Thiamin diphosphate-binding fold (THDP-binding)"/>
    <property type="match status" value="2"/>
</dbReference>
<evidence type="ECO:0000256" key="11">
    <source>
        <dbReference type="ARBA" id="ARBA00023052"/>
    </source>
</evidence>
<dbReference type="SMART" id="SM00861">
    <property type="entry name" value="Transket_pyr"/>
    <property type="match status" value="1"/>
</dbReference>
<evidence type="ECO:0000256" key="7">
    <source>
        <dbReference type="ARBA" id="ARBA00022679"/>
    </source>
</evidence>
<dbReference type="GO" id="GO:0016114">
    <property type="term" value="P:terpenoid biosynthetic process"/>
    <property type="evidence" value="ECO:0007669"/>
    <property type="project" value="InterPro"/>
</dbReference>
<dbReference type="InterPro" id="IPR009014">
    <property type="entry name" value="Transketo_C/PFOR_II"/>
</dbReference>
<dbReference type="NCBIfam" id="NF003933">
    <property type="entry name" value="PRK05444.2-2"/>
    <property type="match status" value="1"/>
</dbReference>
<keyword evidence="9" id="KW-0460">Magnesium</keyword>
<dbReference type="NCBIfam" id="NF008968">
    <property type="entry name" value="PRK12315.1"/>
    <property type="match status" value="1"/>
</dbReference>
<dbReference type="InterPro" id="IPR033248">
    <property type="entry name" value="Transketolase_C"/>
</dbReference>
<dbReference type="EC" id="2.2.1.7" evidence="6"/>
<dbReference type="GO" id="GO:0008661">
    <property type="term" value="F:1-deoxy-D-xylulose-5-phosphate synthase activity"/>
    <property type="evidence" value="ECO:0007669"/>
    <property type="project" value="UniProtKB-EC"/>
</dbReference>
<proteinExistence type="inferred from homology"/>
<evidence type="ECO:0000256" key="8">
    <source>
        <dbReference type="ARBA" id="ARBA00022723"/>
    </source>
</evidence>
<evidence type="ECO:0000313" key="15">
    <source>
        <dbReference type="Proteomes" id="UP000823928"/>
    </source>
</evidence>
<evidence type="ECO:0000313" key="14">
    <source>
        <dbReference type="EMBL" id="HIS37156.1"/>
    </source>
</evidence>
<dbReference type="CDD" id="cd02007">
    <property type="entry name" value="TPP_DXS"/>
    <property type="match status" value="1"/>
</dbReference>
<evidence type="ECO:0000259" key="13">
    <source>
        <dbReference type="SMART" id="SM00861"/>
    </source>
</evidence>
<dbReference type="PANTHER" id="PTHR43322:SF1">
    <property type="entry name" value="1-DEOXY-D-XYLULOSE-5-PHOSPHATE SYNTHASE"/>
    <property type="match status" value="1"/>
</dbReference>
<comment type="subunit">
    <text evidence="5">Homodimer.</text>
</comment>
<dbReference type="GO" id="GO:0005829">
    <property type="term" value="C:cytosol"/>
    <property type="evidence" value="ECO:0007669"/>
    <property type="project" value="TreeGrafter"/>
</dbReference>
<dbReference type="Proteomes" id="UP000823928">
    <property type="component" value="Unassembled WGS sequence"/>
</dbReference>
<evidence type="ECO:0000256" key="1">
    <source>
        <dbReference type="ARBA" id="ARBA00001946"/>
    </source>
</evidence>
<dbReference type="PANTHER" id="PTHR43322">
    <property type="entry name" value="1-D-DEOXYXYLULOSE 5-PHOSPHATE SYNTHASE-RELATED"/>
    <property type="match status" value="1"/>
</dbReference>
<dbReference type="InterPro" id="IPR049557">
    <property type="entry name" value="Transketolase_CS"/>
</dbReference>
<keyword evidence="7 14" id="KW-0808">Transferase</keyword>
<evidence type="ECO:0000256" key="12">
    <source>
        <dbReference type="ARBA" id="ARBA00023229"/>
    </source>
</evidence>
<dbReference type="CDD" id="cd07033">
    <property type="entry name" value="TPP_PYR_DXS_TK_like"/>
    <property type="match status" value="1"/>
</dbReference>
<comment type="similarity">
    <text evidence="4">Belongs to the transketolase family. DXPS subfamily.</text>
</comment>
<dbReference type="AlphaFoldDB" id="A0A9D1F0K0"/>
<dbReference type="GO" id="GO:0009228">
    <property type="term" value="P:thiamine biosynthetic process"/>
    <property type="evidence" value="ECO:0007669"/>
    <property type="project" value="UniProtKB-KW"/>
</dbReference>
<dbReference type="GO" id="GO:0019288">
    <property type="term" value="P:isopentenyl diphosphate biosynthetic process, methylerythritol 4-phosphate pathway"/>
    <property type="evidence" value="ECO:0007669"/>
    <property type="project" value="TreeGrafter"/>
</dbReference>
<dbReference type="Gene3D" id="3.40.50.970">
    <property type="match status" value="2"/>
</dbReference>
<accession>A0A9D1F0K0</accession>
<dbReference type="SUPFAM" id="SSF52922">
    <property type="entry name" value="TK C-terminal domain-like"/>
    <property type="match status" value="1"/>
</dbReference>
<dbReference type="Gene3D" id="3.40.50.920">
    <property type="match status" value="1"/>
</dbReference>
<evidence type="ECO:0000256" key="3">
    <source>
        <dbReference type="ARBA" id="ARBA00004980"/>
    </source>
</evidence>
<keyword evidence="12" id="KW-0414">Isoprene biosynthesis</keyword>
<name>A0A9D1F0K0_9BACT</name>
<comment type="pathway">
    <text evidence="3">Metabolic intermediate biosynthesis; 1-deoxy-D-xylulose 5-phosphate biosynthesis; 1-deoxy-D-xylulose 5-phosphate from D-glyceraldehyde 3-phosphate and pyruvate: step 1/1.</text>
</comment>
<protein>
    <recommendedName>
        <fullName evidence="6">1-deoxy-D-xylulose-5-phosphate synthase</fullName>
        <ecNumber evidence="6">2.2.1.7</ecNumber>
    </recommendedName>
</protein>
<evidence type="ECO:0000256" key="10">
    <source>
        <dbReference type="ARBA" id="ARBA00022977"/>
    </source>
</evidence>
<keyword evidence="8" id="KW-0479">Metal-binding</keyword>
<comment type="cofactor">
    <cofactor evidence="2">
        <name>thiamine diphosphate</name>
        <dbReference type="ChEBI" id="CHEBI:58937"/>
    </cofactor>
</comment>
<dbReference type="Pfam" id="PF02780">
    <property type="entry name" value="Transketolase_C"/>
    <property type="match status" value="1"/>
</dbReference>
<dbReference type="InterPro" id="IPR005475">
    <property type="entry name" value="Transketolase-like_Pyr-bd"/>
</dbReference>
<dbReference type="FunFam" id="3.40.50.970:FF:000010">
    <property type="entry name" value="1-deoxy-D-xylulose-5-phosphate synthase"/>
    <property type="match status" value="1"/>
</dbReference>
<reference evidence="14" key="2">
    <citation type="journal article" date="2021" name="PeerJ">
        <title>Extensive microbial diversity within the chicken gut microbiome revealed by metagenomics and culture.</title>
        <authorList>
            <person name="Gilroy R."/>
            <person name="Ravi A."/>
            <person name="Getino M."/>
            <person name="Pursley I."/>
            <person name="Horton D.L."/>
            <person name="Alikhan N.F."/>
            <person name="Baker D."/>
            <person name="Gharbi K."/>
            <person name="Hall N."/>
            <person name="Watson M."/>
            <person name="Adriaenssens E.M."/>
            <person name="Foster-Nyarko E."/>
            <person name="Jarju S."/>
            <person name="Secka A."/>
            <person name="Antonio M."/>
            <person name="Oren A."/>
            <person name="Chaudhuri R.R."/>
            <person name="La Ragione R."/>
            <person name="Hildebrand F."/>
            <person name="Pallen M.J."/>
        </authorList>
    </citation>
    <scope>NUCLEOTIDE SEQUENCE</scope>
    <source>
        <strain evidence="14">6276</strain>
    </source>
</reference>
<dbReference type="PROSITE" id="PS00801">
    <property type="entry name" value="TRANSKETOLASE_1"/>
    <property type="match status" value="1"/>
</dbReference>
<dbReference type="Pfam" id="PF13292">
    <property type="entry name" value="DXP_synthase_N"/>
    <property type="match status" value="2"/>
</dbReference>
<evidence type="ECO:0000256" key="5">
    <source>
        <dbReference type="ARBA" id="ARBA00011738"/>
    </source>
</evidence>
<comment type="cofactor">
    <cofactor evidence="1">
        <name>Mg(2+)</name>
        <dbReference type="ChEBI" id="CHEBI:18420"/>
    </cofactor>
</comment>
<dbReference type="InterPro" id="IPR005477">
    <property type="entry name" value="Dxylulose-5-P_synthase"/>
</dbReference>
<evidence type="ECO:0000256" key="2">
    <source>
        <dbReference type="ARBA" id="ARBA00001964"/>
    </source>
</evidence>
<evidence type="ECO:0000256" key="6">
    <source>
        <dbReference type="ARBA" id="ARBA00013150"/>
    </source>
</evidence>
<organism evidence="14 15">
    <name type="scientific">Candidatus Scatousia excrementigallinarum</name>
    <dbReference type="NCBI Taxonomy" id="2840935"/>
    <lineage>
        <taxon>Bacteria</taxon>
        <taxon>Candidatus Scatousia</taxon>
    </lineage>
</organism>
<comment type="caution">
    <text evidence="14">The sequence shown here is derived from an EMBL/GenBank/DDBJ whole genome shotgun (WGS) entry which is preliminary data.</text>
</comment>
<evidence type="ECO:0000256" key="4">
    <source>
        <dbReference type="ARBA" id="ARBA00011081"/>
    </source>
</evidence>
<reference evidence="14" key="1">
    <citation type="submission" date="2020-10" db="EMBL/GenBank/DDBJ databases">
        <authorList>
            <person name="Gilroy R."/>
        </authorList>
    </citation>
    <scope>NUCLEOTIDE SEQUENCE</scope>
    <source>
        <strain evidence="14">6276</strain>
    </source>
</reference>
<dbReference type="GO" id="GO:0046872">
    <property type="term" value="F:metal ion binding"/>
    <property type="evidence" value="ECO:0007669"/>
    <property type="project" value="UniProtKB-KW"/>
</dbReference>
<keyword evidence="11" id="KW-0786">Thiamine pyrophosphate</keyword>